<comment type="caution">
    <text evidence="1">The sequence shown here is derived from an EMBL/GenBank/DDBJ whole genome shotgun (WGS) entry which is preliminary data.</text>
</comment>
<evidence type="ECO:0000313" key="2">
    <source>
        <dbReference type="Proteomes" id="UP001242811"/>
    </source>
</evidence>
<reference evidence="1 2" key="1">
    <citation type="submission" date="2023-07" db="EMBL/GenBank/DDBJ databases">
        <title>Genomic Encyclopedia of Type Strains, Phase IV (KMG-IV): sequencing the most valuable type-strain genomes for metagenomic binning, comparative biology and taxonomic classification.</title>
        <authorList>
            <person name="Goeker M."/>
        </authorList>
    </citation>
    <scope>NUCLEOTIDE SEQUENCE [LARGE SCALE GENOMIC DNA]</scope>
    <source>
        <strain evidence="1 2">DSM 14914</strain>
    </source>
</reference>
<dbReference type="EMBL" id="JAUSWA010000002">
    <property type="protein sequence ID" value="MDQ0492485.1"/>
    <property type="molecule type" value="Genomic_DNA"/>
</dbReference>
<evidence type="ECO:0008006" key="3">
    <source>
        <dbReference type="Google" id="ProtNLM"/>
    </source>
</evidence>
<accession>A0ABU0KSS3</accession>
<evidence type="ECO:0000313" key="1">
    <source>
        <dbReference type="EMBL" id="MDQ0492485.1"/>
    </source>
</evidence>
<proteinExistence type="predicted"/>
<name>A0ABU0KSS3_9BACL</name>
<organism evidence="1 2">
    <name type="scientific">Paenibacillus brasilensis</name>
    <dbReference type="NCBI Taxonomy" id="128574"/>
    <lineage>
        <taxon>Bacteria</taxon>
        <taxon>Bacillati</taxon>
        <taxon>Bacillota</taxon>
        <taxon>Bacilli</taxon>
        <taxon>Bacillales</taxon>
        <taxon>Paenibacillaceae</taxon>
        <taxon>Paenibacillus</taxon>
    </lineage>
</organism>
<dbReference type="RefSeq" id="WP_167518674.1">
    <property type="nucleotide sequence ID" value="NZ_CP045298.1"/>
</dbReference>
<keyword evidence="2" id="KW-1185">Reference proteome</keyword>
<protein>
    <recommendedName>
        <fullName evidence="3">Mobile element protein</fullName>
    </recommendedName>
</protein>
<dbReference type="Proteomes" id="UP001242811">
    <property type="component" value="Unassembled WGS sequence"/>
</dbReference>
<gene>
    <name evidence="1" type="ORF">QOZ95_000632</name>
</gene>
<sequence length="57" mass="6863">MNHKKILRFMQKLGLQASIRRKRRMNMTYRAAERVAANLLERKLIAKFVQSRLLINH</sequence>